<feature type="domain" description="DprA winged helix" evidence="4">
    <location>
        <begin position="319"/>
        <end position="375"/>
    </location>
</feature>
<organism evidence="5 6">
    <name type="scientific">Thermostichus vulcanus str. 'Rupite'</name>
    <dbReference type="NCBI Taxonomy" id="2813851"/>
    <lineage>
        <taxon>Bacteria</taxon>
        <taxon>Bacillati</taxon>
        <taxon>Cyanobacteriota</taxon>
        <taxon>Cyanophyceae</taxon>
        <taxon>Thermostichales</taxon>
        <taxon>Thermostichaceae</taxon>
        <taxon>Thermostichus</taxon>
    </lineage>
</organism>
<evidence type="ECO:0000259" key="4">
    <source>
        <dbReference type="Pfam" id="PF17782"/>
    </source>
</evidence>
<dbReference type="Gene3D" id="1.10.10.10">
    <property type="entry name" value="Winged helix-like DNA-binding domain superfamily/Winged helix DNA-binding domain"/>
    <property type="match status" value="1"/>
</dbReference>
<gene>
    <name evidence="5" type="primary">dprA</name>
    <name evidence="5" type="ORF">JX360_03415</name>
</gene>
<accession>A0ABT0C8C1</accession>
<reference evidence="5" key="1">
    <citation type="submission" date="2021-02" db="EMBL/GenBank/DDBJ databases">
        <title>The CRISPR/cas machinery reduction and long-range gene transfer in the hot spring cyanobacterium Synechococcus.</title>
        <authorList>
            <person name="Dvorak P."/>
            <person name="Jahodarova E."/>
            <person name="Hasler P."/>
            <person name="Poulickova A."/>
        </authorList>
    </citation>
    <scope>NUCLEOTIDE SEQUENCE</scope>
    <source>
        <strain evidence="5">Rupite</strain>
    </source>
</reference>
<dbReference type="Pfam" id="PF17782">
    <property type="entry name" value="WHD_DprA"/>
    <property type="match status" value="1"/>
</dbReference>
<dbReference type="Pfam" id="PF02481">
    <property type="entry name" value="DNA_processg_A"/>
    <property type="match status" value="1"/>
</dbReference>
<protein>
    <submittedName>
        <fullName evidence="5">DNA-processing protein DprA</fullName>
    </submittedName>
</protein>
<evidence type="ECO:0000256" key="1">
    <source>
        <dbReference type="ARBA" id="ARBA00006525"/>
    </source>
</evidence>
<feature type="region of interest" description="Disordered" evidence="2">
    <location>
        <begin position="305"/>
        <end position="325"/>
    </location>
</feature>
<dbReference type="Proteomes" id="UP000830835">
    <property type="component" value="Unassembled WGS sequence"/>
</dbReference>
<evidence type="ECO:0000259" key="3">
    <source>
        <dbReference type="Pfam" id="PF02481"/>
    </source>
</evidence>
<keyword evidence="6" id="KW-1185">Reference proteome</keyword>
<feature type="compositionally biased region" description="Polar residues" evidence="2">
    <location>
        <begin position="311"/>
        <end position="325"/>
    </location>
</feature>
<dbReference type="SUPFAM" id="SSF102405">
    <property type="entry name" value="MCP/YpsA-like"/>
    <property type="match status" value="1"/>
</dbReference>
<evidence type="ECO:0000313" key="5">
    <source>
        <dbReference type="EMBL" id="MCJ2541962.1"/>
    </source>
</evidence>
<dbReference type="InterPro" id="IPR057666">
    <property type="entry name" value="DrpA_SLOG"/>
</dbReference>
<comment type="caution">
    <text evidence="5">The sequence shown here is derived from an EMBL/GenBank/DDBJ whole genome shotgun (WGS) entry which is preliminary data.</text>
</comment>
<dbReference type="Gene3D" id="3.40.50.450">
    <property type="match status" value="1"/>
</dbReference>
<dbReference type="InterPro" id="IPR010994">
    <property type="entry name" value="RuvA_2-like"/>
</dbReference>
<dbReference type="Pfam" id="PF14520">
    <property type="entry name" value="HHH_5"/>
    <property type="match status" value="1"/>
</dbReference>
<dbReference type="PANTHER" id="PTHR43022">
    <property type="entry name" value="PROTEIN SMF"/>
    <property type="match status" value="1"/>
</dbReference>
<name>A0ABT0C8C1_THEVL</name>
<evidence type="ECO:0000256" key="2">
    <source>
        <dbReference type="SAM" id="MobiDB-lite"/>
    </source>
</evidence>
<dbReference type="InterPro" id="IPR036388">
    <property type="entry name" value="WH-like_DNA-bd_sf"/>
</dbReference>
<dbReference type="PANTHER" id="PTHR43022:SF1">
    <property type="entry name" value="PROTEIN SMF"/>
    <property type="match status" value="1"/>
</dbReference>
<feature type="domain" description="Smf/DprA SLOG" evidence="3">
    <location>
        <begin position="90"/>
        <end position="298"/>
    </location>
</feature>
<dbReference type="InterPro" id="IPR003488">
    <property type="entry name" value="DprA"/>
</dbReference>
<dbReference type="EMBL" id="JAFIRA010000005">
    <property type="protein sequence ID" value="MCJ2541962.1"/>
    <property type="molecule type" value="Genomic_DNA"/>
</dbReference>
<proteinExistence type="inferred from homology"/>
<dbReference type="RefSeq" id="WP_425244349.1">
    <property type="nucleotide sequence ID" value="NZ_JAFIRA010000005.1"/>
</dbReference>
<sequence>MDPLNDSLNRAAQERPYWLAWAQVKGIGPHRLKRLRECFGSLQRAWEADELALQQVEGIGPTLAQSIQAARLHLIPEQVLEQTLKPGIPFLTPADPDYPPLLWQLPDPPPILYVLGECPTWEQPAIAIVGTRAPTAYGRHWTKQIGAALAEAGCVVVSGLAAGIDGVAHQACLDAGGKTLAVVGTGVDVVYPAQHRPLHQRIQTQGAILSEYPPGTPPAKEHFPQRNRIIAGLCRATLVMEAPDHSGALITAYLANNYGREVYALPGNINTAAARGCLNLIRTGAGMILGIESLLADLQLVQGSPRETADAESTGSGKAQASPTDPNQQLLWQVLGSEPIGIDALAQATQMEITTLSSTLLMMELEGWLIQLPGMRYRRAP</sequence>
<dbReference type="SUPFAM" id="SSF47781">
    <property type="entry name" value="RuvA domain 2-like"/>
    <property type="match status" value="1"/>
</dbReference>
<dbReference type="InterPro" id="IPR041614">
    <property type="entry name" value="DprA_WH"/>
</dbReference>
<dbReference type="NCBIfam" id="TIGR00732">
    <property type="entry name" value="dprA"/>
    <property type="match status" value="1"/>
</dbReference>
<comment type="similarity">
    <text evidence="1">Belongs to the DprA/Smf family.</text>
</comment>
<evidence type="ECO:0000313" key="6">
    <source>
        <dbReference type="Proteomes" id="UP000830835"/>
    </source>
</evidence>